<evidence type="ECO:0000313" key="2">
    <source>
        <dbReference type="Proteomes" id="UP001152888"/>
    </source>
</evidence>
<dbReference type="Proteomes" id="UP001152888">
    <property type="component" value="Unassembled WGS sequence"/>
</dbReference>
<accession>A0A9P0P895</accession>
<comment type="caution">
    <text evidence="1">The sequence shown here is derived from an EMBL/GenBank/DDBJ whole genome shotgun (WGS) entry which is preliminary data.</text>
</comment>
<proteinExistence type="predicted"/>
<reference evidence="1" key="1">
    <citation type="submission" date="2022-03" db="EMBL/GenBank/DDBJ databases">
        <authorList>
            <person name="Sayadi A."/>
        </authorList>
    </citation>
    <scope>NUCLEOTIDE SEQUENCE</scope>
</reference>
<gene>
    <name evidence="1" type="ORF">ACAOBT_LOCUS10224</name>
</gene>
<sequence>MSCTTASGGGWDSSDNSQSFWFKRVTNYSLIHINMQTEIGSRTW</sequence>
<evidence type="ECO:0000313" key="1">
    <source>
        <dbReference type="EMBL" id="CAH1972836.1"/>
    </source>
</evidence>
<name>A0A9P0P895_ACAOB</name>
<protein>
    <submittedName>
        <fullName evidence="1">Uncharacterized protein</fullName>
    </submittedName>
</protein>
<organism evidence="1 2">
    <name type="scientific">Acanthoscelides obtectus</name>
    <name type="common">Bean weevil</name>
    <name type="synonym">Bruchus obtectus</name>
    <dbReference type="NCBI Taxonomy" id="200917"/>
    <lineage>
        <taxon>Eukaryota</taxon>
        <taxon>Metazoa</taxon>
        <taxon>Ecdysozoa</taxon>
        <taxon>Arthropoda</taxon>
        <taxon>Hexapoda</taxon>
        <taxon>Insecta</taxon>
        <taxon>Pterygota</taxon>
        <taxon>Neoptera</taxon>
        <taxon>Endopterygota</taxon>
        <taxon>Coleoptera</taxon>
        <taxon>Polyphaga</taxon>
        <taxon>Cucujiformia</taxon>
        <taxon>Chrysomeloidea</taxon>
        <taxon>Chrysomelidae</taxon>
        <taxon>Bruchinae</taxon>
        <taxon>Bruchini</taxon>
        <taxon>Acanthoscelides</taxon>
    </lineage>
</organism>
<keyword evidence="2" id="KW-1185">Reference proteome</keyword>
<dbReference type="EMBL" id="CAKOFQ010006802">
    <property type="protein sequence ID" value="CAH1972836.1"/>
    <property type="molecule type" value="Genomic_DNA"/>
</dbReference>
<dbReference type="AlphaFoldDB" id="A0A9P0P895"/>